<dbReference type="CDD" id="cd00599">
    <property type="entry name" value="GH25_muramidase"/>
    <property type="match status" value="1"/>
</dbReference>
<evidence type="ECO:0000256" key="1">
    <source>
        <dbReference type="ARBA" id="ARBA00010646"/>
    </source>
</evidence>
<dbReference type="Gene3D" id="3.20.20.80">
    <property type="entry name" value="Glycosidases"/>
    <property type="match status" value="1"/>
</dbReference>
<dbReference type="Pfam" id="PF01183">
    <property type="entry name" value="Glyco_hydro_25"/>
    <property type="match status" value="1"/>
</dbReference>
<gene>
    <name evidence="4" type="ORF">L1F29_29505</name>
</gene>
<dbReference type="InterPro" id="IPR018077">
    <property type="entry name" value="Glyco_hydro_fam25_subgr"/>
</dbReference>
<evidence type="ECO:0000313" key="4">
    <source>
        <dbReference type="EMBL" id="UVI29510.1"/>
    </source>
</evidence>
<dbReference type="InterPro" id="IPR002053">
    <property type="entry name" value="Glyco_hydro_25"/>
</dbReference>
<comment type="similarity">
    <text evidence="1">Belongs to the glycosyl hydrolase 25 family.</text>
</comment>
<reference evidence="4" key="1">
    <citation type="submission" date="2022-01" db="EMBL/GenBank/DDBJ databases">
        <title>Paenibacillus spongiae sp. nov., isolated from marine sponge.</title>
        <authorList>
            <person name="Li Z."/>
            <person name="Zhang M."/>
        </authorList>
    </citation>
    <scope>NUCLEOTIDE SEQUENCE</scope>
    <source>
        <strain evidence="4">PHS-Z3</strain>
    </source>
</reference>
<dbReference type="SUPFAM" id="SSF51445">
    <property type="entry name" value="(Trans)glycosidases"/>
    <property type="match status" value="1"/>
</dbReference>
<dbReference type="SMART" id="SM00641">
    <property type="entry name" value="Glyco_25"/>
    <property type="match status" value="1"/>
</dbReference>
<keyword evidence="3" id="KW-0326">Glycosidase</keyword>
<dbReference type="InterPro" id="IPR017853">
    <property type="entry name" value="GH"/>
</dbReference>
<keyword evidence="2 4" id="KW-0378">Hydrolase</keyword>
<evidence type="ECO:0000256" key="2">
    <source>
        <dbReference type="ARBA" id="ARBA00022801"/>
    </source>
</evidence>
<dbReference type="EMBL" id="CP091430">
    <property type="protein sequence ID" value="UVI29510.1"/>
    <property type="molecule type" value="Genomic_DNA"/>
</dbReference>
<dbReference type="PANTHER" id="PTHR34135:SF2">
    <property type="entry name" value="LYSOZYME"/>
    <property type="match status" value="1"/>
</dbReference>
<evidence type="ECO:0000313" key="5">
    <source>
        <dbReference type="Proteomes" id="UP001057877"/>
    </source>
</evidence>
<accession>A0ABY5S7E8</accession>
<keyword evidence="5" id="KW-1185">Reference proteome</keyword>
<organism evidence="4 5">
    <name type="scientific">Paenibacillus spongiae</name>
    <dbReference type="NCBI Taxonomy" id="2909671"/>
    <lineage>
        <taxon>Bacteria</taxon>
        <taxon>Bacillati</taxon>
        <taxon>Bacillota</taxon>
        <taxon>Bacilli</taxon>
        <taxon>Bacillales</taxon>
        <taxon>Paenibacillaceae</taxon>
        <taxon>Paenibacillus</taxon>
    </lineage>
</organism>
<protein>
    <submittedName>
        <fullName evidence="4">Glycoside hydrolase family 25 protein</fullName>
    </submittedName>
</protein>
<evidence type="ECO:0000256" key="3">
    <source>
        <dbReference type="ARBA" id="ARBA00023295"/>
    </source>
</evidence>
<dbReference type="Proteomes" id="UP001057877">
    <property type="component" value="Chromosome"/>
</dbReference>
<proteinExistence type="inferred from homology"/>
<sequence length="304" mass="33888">MQAKRTSNIKGIDVSRWQGDIDWTKVKADQIRFAWIKATEGTSIVDHRFETNAVEAVDAGLITGFYHYAHPELNTPIAEAAHFAETVNRFEVNLPHVLDIEGEAATLGPAAVTAWAAEWLEEVRLRTGHPVMIYTGAYFAKTYLGKRLAGYPLWVANYGVNIPMGNSTWSSWSSFQYSDSGKVDGICGNVDLNVMEQSFYAKYSIVLQSGEPADSIKVILNHDKTVYGRSINGHVYVPMRKLGNIIGIHVAWDNMRKAPLWDGKFVDEYFMLDHTVYISARSAAALLGGTASWNAGFREVSVRY</sequence>
<name>A0ABY5S7E8_9BACL</name>
<dbReference type="RefSeq" id="WP_258385599.1">
    <property type="nucleotide sequence ID" value="NZ_CP091430.1"/>
</dbReference>
<dbReference type="GO" id="GO:0016787">
    <property type="term" value="F:hydrolase activity"/>
    <property type="evidence" value="ECO:0007669"/>
    <property type="project" value="UniProtKB-KW"/>
</dbReference>
<dbReference type="PROSITE" id="PS51904">
    <property type="entry name" value="GLYCOSYL_HYDROL_F25_2"/>
    <property type="match status" value="1"/>
</dbReference>
<dbReference type="PANTHER" id="PTHR34135">
    <property type="entry name" value="LYSOZYME"/>
    <property type="match status" value="1"/>
</dbReference>